<dbReference type="InterPro" id="IPR006047">
    <property type="entry name" value="GH13_cat_dom"/>
</dbReference>
<reference evidence="5 6" key="1">
    <citation type="submission" date="2016-12" db="EMBL/GenBank/DDBJ databases">
        <authorList>
            <person name="Song W.-J."/>
            <person name="Kurnit D.M."/>
        </authorList>
    </citation>
    <scope>NUCLEOTIDE SEQUENCE [LARGE SCALE GENOMIC DNA]</scope>
    <source>
        <strain evidence="5 6">DSM 12503</strain>
    </source>
</reference>
<name>A0A1M7YNF1_9FIRM</name>
<evidence type="ECO:0000313" key="6">
    <source>
        <dbReference type="Proteomes" id="UP000184612"/>
    </source>
</evidence>
<evidence type="ECO:0000256" key="1">
    <source>
        <dbReference type="ARBA" id="ARBA00008061"/>
    </source>
</evidence>
<dbReference type="SMART" id="SM00642">
    <property type="entry name" value="Aamy"/>
    <property type="match status" value="1"/>
</dbReference>
<dbReference type="Pfam" id="PF00128">
    <property type="entry name" value="Alpha-amylase"/>
    <property type="match status" value="1"/>
</dbReference>
<dbReference type="InterPro" id="IPR017853">
    <property type="entry name" value="GH"/>
</dbReference>
<protein>
    <submittedName>
        <fullName evidence="5">Glycosidase</fullName>
    </submittedName>
</protein>
<dbReference type="AlphaFoldDB" id="A0A1M7YNF1"/>
<dbReference type="Gene3D" id="3.20.20.80">
    <property type="entry name" value="Glycosidases"/>
    <property type="match status" value="1"/>
</dbReference>
<dbReference type="CDD" id="cd11338">
    <property type="entry name" value="AmyAc_CMD"/>
    <property type="match status" value="1"/>
</dbReference>
<dbReference type="STRING" id="1121345.SAMN02745217_04556"/>
<dbReference type="Proteomes" id="UP000184612">
    <property type="component" value="Unassembled WGS sequence"/>
</dbReference>
<proteinExistence type="inferred from homology"/>
<dbReference type="InterPro" id="IPR013783">
    <property type="entry name" value="Ig-like_fold"/>
</dbReference>
<gene>
    <name evidence="5" type="ORF">SAMN02745217_04556</name>
</gene>
<keyword evidence="2" id="KW-0378">Hydrolase</keyword>
<dbReference type="PANTHER" id="PTHR10357">
    <property type="entry name" value="ALPHA-AMYLASE FAMILY MEMBER"/>
    <property type="match status" value="1"/>
</dbReference>
<keyword evidence="3 5" id="KW-0326">Glycosidase</keyword>
<dbReference type="SUPFAM" id="SSF51445">
    <property type="entry name" value="(Trans)glycosidases"/>
    <property type="match status" value="1"/>
</dbReference>
<dbReference type="GO" id="GO:0005975">
    <property type="term" value="P:carbohydrate metabolic process"/>
    <property type="evidence" value="ECO:0007669"/>
    <property type="project" value="InterPro"/>
</dbReference>
<organism evidence="5 6">
    <name type="scientific">Anaerocolumna xylanovorans DSM 12503</name>
    <dbReference type="NCBI Taxonomy" id="1121345"/>
    <lineage>
        <taxon>Bacteria</taxon>
        <taxon>Bacillati</taxon>
        <taxon>Bacillota</taxon>
        <taxon>Clostridia</taxon>
        <taxon>Lachnospirales</taxon>
        <taxon>Lachnospiraceae</taxon>
        <taxon>Anaerocolumna</taxon>
    </lineage>
</organism>
<dbReference type="InterPro" id="IPR004185">
    <property type="entry name" value="Glyco_hydro_13_lg-like_dom"/>
</dbReference>
<dbReference type="GO" id="GO:0004553">
    <property type="term" value="F:hydrolase activity, hydrolyzing O-glycosyl compounds"/>
    <property type="evidence" value="ECO:0007669"/>
    <property type="project" value="InterPro"/>
</dbReference>
<dbReference type="PANTHER" id="PTHR10357:SF210">
    <property type="entry name" value="MALTODEXTRIN GLUCOSIDASE"/>
    <property type="match status" value="1"/>
</dbReference>
<dbReference type="SUPFAM" id="SSF81296">
    <property type="entry name" value="E set domains"/>
    <property type="match status" value="1"/>
</dbReference>
<sequence length="590" mass="68581">MGINMNKSAILHIPQSQYAYPNSENSMTIRLRAEADSLTDCILYIGDRACSQSPVQFSPLPMKVVARDELFEYYEAVFEVPFNRICYYFRLESGEEWTYYYADRFFRELPDIILEGSLIEGRSEYYQYPYILRNEIPDVPEWFKNTIVYNIFPDSFATGKEALTVQEKQIPLDNGICSRALLGGTIRGITENVEYVKELGFNCIYLNPIFTAGEYHKYDLLDYYHTDPCLGSDEDFKELVETVHKNGMHIIIDGVFNHCSWYFFAFEDVVRNGENSKYKDWFYNLTYPVIRPEGNEAPNYACFAYEKKMPKLNTLNKEVQEYFTEVCRYWIREYKVDGWRLDVANEVSRDFWRAFRKAAKEENPQAVLIGEVWENAESWLKGDAFDSTMNYDFRKYCREYFASRKMDAFSFAGAVSTMMLRYPANISLGQLNLLDSHDVPRFLSLCRGDMRRWKLAFIFLMLFPGVPSLFYGDEKKVEGITEREYRSAMPWQSSDGEFEGFVKKILSIRKEYICAASGYEVLQADKGSGLYSFIRTGDKGRILVCLNAKEGEEKAKVPGRRTALSEQGVIDREESHVRISACGFGIYVID</sequence>
<dbReference type="InterPro" id="IPR014756">
    <property type="entry name" value="Ig_E-set"/>
</dbReference>
<dbReference type="Pfam" id="PF02903">
    <property type="entry name" value="Alpha-amylase_N"/>
    <property type="match status" value="1"/>
</dbReference>
<dbReference type="CDD" id="cd02857">
    <property type="entry name" value="E_set_CDase_PDE_N"/>
    <property type="match status" value="1"/>
</dbReference>
<dbReference type="InterPro" id="IPR045857">
    <property type="entry name" value="O16G_dom_2"/>
</dbReference>
<evidence type="ECO:0000259" key="4">
    <source>
        <dbReference type="SMART" id="SM00642"/>
    </source>
</evidence>
<dbReference type="EMBL" id="FRFD01000017">
    <property type="protein sequence ID" value="SHO54117.1"/>
    <property type="molecule type" value="Genomic_DNA"/>
</dbReference>
<evidence type="ECO:0000256" key="2">
    <source>
        <dbReference type="ARBA" id="ARBA00022801"/>
    </source>
</evidence>
<comment type="similarity">
    <text evidence="1">Belongs to the glycosyl hydrolase 13 family.</text>
</comment>
<accession>A0A1M7YNF1</accession>
<feature type="domain" description="Glycosyl hydrolase family 13 catalytic" evidence="4">
    <location>
        <begin position="150"/>
        <end position="509"/>
    </location>
</feature>
<dbReference type="Gene3D" id="2.60.40.10">
    <property type="entry name" value="Immunoglobulins"/>
    <property type="match status" value="1"/>
</dbReference>
<evidence type="ECO:0000256" key="3">
    <source>
        <dbReference type="ARBA" id="ARBA00023295"/>
    </source>
</evidence>
<evidence type="ECO:0000313" key="5">
    <source>
        <dbReference type="EMBL" id="SHO54117.1"/>
    </source>
</evidence>
<dbReference type="Gene3D" id="3.90.400.10">
    <property type="entry name" value="Oligo-1,6-glucosidase, Domain 2"/>
    <property type="match status" value="1"/>
</dbReference>
<keyword evidence="6" id="KW-1185">Reference proteome</keyword>